<dbReference type="AlphaFoldDB" id="A0A6F9E5T8"/>
<sequence length="80" mass="8672">MKGNHDEEKKDYVESCRFGQDFFAAEENMKSVVESGGKWGVRGKGGEQPCSSGSSVIPWTTKVGSPCPPNFGKASVRVLF</sequence>
<protein>
    <submittedName>
        <fullName evidence="1">Uncharacterized protein</fullName>
    </submittedName>
</protein>
<accession>A0A6F9E5T8</accession>
<evidence type="ECO:0000313" key="1">
    <source>
        <dbReference type="EMBL" id="CAB3392689.1"/>
    </source>
</evidence>
<evidence type="ECO:0000313" key="2">
    <source>
        <dbReference type="Proteomes" id="UP000502196"/>
    </source>
</evidence>
<organism evidence="1 2">
    <name type="scientific">Kyrpidia spormannii</name>
    <dbReference type="NCBI Taxonomy" id="2055160"/>
    <lineage>
        <taxon>Bacteria</taxon>
        <taxon>Bacillati</taxon>
        <taxon>Bacillota</taxon>
        <taxon>Bacilli</taxon>
        <taxon>Bacillales</taxon>
        <taxon>Alicyclobacillaceae</taxon>
        <taxon>Kyrpidia</taxon>
    </lineage>
</organism>
<proteinExistence type="predicted"/>
<dbReference type="EMBL" id="LR792683">
    <property type="protein sequence ID" value="CAB3392689.1"/>
    <property type="molecule type" value="Genomic_DNA"/>
</dbReference>
<reference evidence="1 2" key="1">
    <citation type="submission" date="2020-04" db="EMBL/GenBank/DDBJ databases">
        <authorList>
            <person name="Hogendoorn C."/>
        </authorList>
    </citation>
    <scope>NUCLEOTIDE SEQUENCE [LARGE SCALE GENOMIC DNA]</scope>
    <source>
        <strain evidence="1">COOX1</strain>
    </source>
</reference>
<name>A0A6F9E5T8_9BACL</name>
<gene>
    <name evidence="1" type="ORF">COOX1_1536</name>
</gene>
<dbReference type="Proteomes" id="UP000502196">
    <property type="component" value="Chromosome"/>
</dbReference>